<dbReference type="AlphaFoldDB" id="A0A5A5THX6"/>
<dbReference type="Proteomes" id="UP000322530">
    <property type="component" value="Unassembled WGS sequence"/>
</dbReference>
<sequence>MKVLTFQEFTRQLSELYDKKQEITQAFEFLQQEYLRFPEHADQTYYWRIFMAARLGKQSLALQLFQEALDHGYWFSPDQLEKDEDLISLHPLPAFQKMVEICRQRLAEAHANARPELLVREPAKHADSLPLLIALHGNWSDARSTQEAWSDVTTRGWLLAVPQSSQMIGLNSYTWDDRQQGSHEVFTHLAVLNRTHTIDPERVVLGGFSMGAGLAILLTLRQSTKACGFVVLAPYLSEAELETLSDLLDRQKIMGRRGYIMVGEEDTRCLRPYPKTQW</sequence>
<dbReference type="InterPro" id="IPR054527">
    <property type="entry name" value="BCE_2095-like_N"/>
</dbReference>
<comment type="caution">
    <text evidence="2">The sequence shown here is derived from an EMBL/GenBank/DDBJ whole genome shotgun (WGS) entry which is preliminary data.</text>
</comment>
<dbReference type="OrthoDB" id="145713at2"/>
<evidence type="ECO:0000313" key="3">
    <source>
        <dbReference type="Proteomes" id="UP000322530"/>
    </source>
</evidence>
<name>A0A5A5THX6_9CHLR</name>
<dbReference type="RefSeq" id="WP_149404033.1">
    <property type="nucleotide sequence ID" value="NZ_BIXY01000098.1"/>
</dbReference>
<evidence type="ECO:0000259" key="1">
    <source>
        <dbReference type="Pfam" id="PF22316"/>
    </source>
</evidence>
<dbReference type="Gene3D" id="3.40.50.1820">
    <property type="entry name" value="alpha/beta hydrolase"/>
    <property type="match status" value="1"/>
</dbReference>
<keyword evidence="3" id="KW-1185">Reference proteome</keyword>
<dbReference type="GO" id="GO:0016787">
    <property type="term" value="F:hydrolase activity"/>
    <property type="evidence" value="ECO:0007669"/>
    <property type="project" value="UniProtKB-KW"/>
</dbReference>
<organism evidence="2 3">
    <name type="scientific">Dictyobacter arantiisoli</name>
    <dbReference type="NCBI Taxonomy" id="2014874"/>
    <lineage>
        <taxon>Bacteria</taxon>
        <taxon>Bacillati</taxon>
        <taxon>Chloroflexota</taxon>
        <taxon>Ktedonobacteria</taxon>
        <taxon>Ktedonobacterales</taxon>
        <taxon>Dictyobacteraceae</taxon>
        <taxon>Dictyobacter</taxon>
    </lineage>
</organism>
<accession>A0A5A5THX6</accession>
<reference evidence="2 3" key="1">
    <citation type="submission" date="2019-01" db="EMBL/GenBank/DDBJ databases">
        <title>Draft genome sequence of Dictyobacter sp. Uno17.</title>
        <authorList>
            <person name="Wang C.M."/>
            <person name="Zheng Y."/>
            <person name="Sakai Y."/>
            <person name="Abe K."/>
            <person name="Yokota A."/>
            <person name="Yabe S."/>
        </authorList>
    </citation>
    <scope>NUCLEOTIDE SEQUENCE [LARGE SCALE GENOMIC DNA]</scope>
    <source>
        <strain evidence="2 3">Uno17</strain>
    </source>
</reference>
<protein>
    <submittedName>
        <fullName evidence="2">Alpha/beta hydrolase</fullName>
    </submittedName>
</protein>
<gene>
    <name evidence="2" type="ORF">KDI_47540</name>
</gene>
<feature type="domain" description="BCE-2095-like N-terminal" evidence="1">
    <location>
        <begin position="15"/>
        <end position="110"/>
    </location>
</feature>
<evidence type="ECO:0000313" key="2">
    <source>
        <dbReference type="EMBL" id="GCF11190.1"/>
    </source>
</evidence>
<dbReference type="Pfam" id="PF22316">
    <property type="entry name" value="ABhydrolase-like_N"/>
    <property type="match status" value="1"/>
</dbReference>
<proteinExistence type="predicted"/>
<dbReference type="SUPFAM" id="SSF53474">
    <property type="entry name" value="alpha/beta-Hydrolases"/>
    <property type="match status" value="1"/>
</dbReference>
<dbReference type="EMBL" id="BIXY01000098">
    <property type="protein sequence ID" value="GCF11190.1"/>
    <property type="molecule type" value="Genomic_DNA"/>
</dbReference>
<keyword evidence="2" id="KW-0378">Hydrolase</keyword>
<dbReference type="InterPro" id="IPR029058">
    <property type="entry name" value="AB_hydrolase_fold"/>
</dbReference>